<reference evidence="2 3" key="1">
    <citation type="journal article" date="2018" name="BMC Genomics">
        <title>Genomic comparison of Trypanosoma conorhini and Trypanosoma rangeli to Trypanosoma cruzi strains of high and low virulence.</title>
        <authorList>
            <person name="Bradwell K.R."/>
            <person name="Koparde V.N."/>
            <person name="Matveyev A.V."/>
            <person name="Serrano M.G."/>
            <person name="Alves J.M."/>
            <person name="Parikh H."/>
            <person name="Huang B."/>
            <person name="Lee V."/>
            <person name="Espinosa-Alvarez O."/>
            <person name="Ortiz P.A."/>
            <person name="Costa-Martins A.G."/>
            <person name="Teixeira M.M."/>
            <person name="Buck G.A."/>
        </authorList>
    </citation>
    <scope>NUCLEOTIDE SEQUENCE [LARGE SCALE GENOMIC DNA]</scope>
    <source>
        <strain evidence="2 3">025E</strain>
    </source>
</reference>
<dbReference type="AlphaFoldDB" id="A0A3R7JYK6"/>
<dbReference type="Proteomes" id="UP000284403">
    <property type="component" value="Unassembled WGS sequence"/>
</dbReference>
<evidence type="ECO:0000313" key="2">
    <source>
        <dbReference type="EMBL" id="RNE97519.1"/>
    </source>
</evidence>
<name>A0A3R7JYK6_9TRYP</name>
<evidence type="ECO:0000313" key="3">
    <source>
        <dbReference type="Proteomes" id="UP000284403"/>
    </source>
</evidence>
<organism evidence="2 3">
    <name type="scientific">Trypanosoma conorhini</name>
    <dbReference type="NCBI Taxonomy" id="83891"/>
    <lineage>
        <taxon>Eukaryota</taxon>
        <taxon>Discoba</taxon>
        <taxon>Euglenozoa</taxon>
        <taxon>Kinetoplastea</taxon>
        <taxon>Metakinetoplastina</taxon>
        <taxon>Trypanosomatida</taxon>
        <taxon>Trypanosomatidae</taxon>
        <taxon>Trypanosoma</taxon>
    </lineage>
</organism>
<gene>
    <name evidence="2" type="ORF">Tco025E_09434</name>
</gene>
<comment type="caution">
    <text evidence="2">The sequence shown here is derived from an EMBL/GenBank/DDBJ whole genome shotgun (WGS) entry which is preliminary data.</text>
</comment>
<dbReference type="EMBL" id="MKKU01001127">
    <property type="protein sequence ID" value="RNE97519.1"/>
    <property type="molecule type" value="Genomic_DNA"/>
</dbReference>
<feature type="region of interest" description="Disordered" evidence="1">
    <location>
        <begin position="1"/>
        <end position="57"/>
    </location>
</feature>
<accession>A0A3R7JYK6</accession>
<protein>
    <submittedName>
        <fullName evidence="2">Putative retrotransposon hot spot (RHS) protein</fullName>
    </submittedName>
</protein>
<feature type="compositionally biased region" description="Low complexity" evidence="1">
    <location>
        <begin position="10"/>
        <end position="21"/>
    </location>
</feature>
<dbReference type="RefSeq" id="XP_029223622.1">
    <property type="nucleotide sequence ID" value="XM_029376253.1"/>
</dbReference>
<dbReference type="GeneID" id="40323045"/>
<sequence>MSGRGEEEVAAAAERPANAVPRRGRRSRLGPGGDTQRPAAQRRRVEETPQRQRWPLTSTVEDVMTEGLYDSVLNAQCSHVLEFHEGEGSNRRVRMEVKAGQPPAHLSLRVPVSLLGGSFCSVHRERAWLRQLCRKTVR</sequence>
<evidence type="ECO:0000256" key="1">
    <source>
        <dbReference type="SAM" id="MobiDB-lite"/>
    </source>
</evidence>
<keyword evidence="3" id="KW-1185">Reference proteome</keyword>
<proteinExistence type="predicted"/>